<evidence type="ECO:0000256" key="3">
    <source>
        <dbReference type="ARBA" id="ARBA00011164"/>
    </source>
</evidence>
<comment type="subunit">
    <text evidence="3">Component of the cytochrome c oxidase (complex IV, CIV), a multisubunit enzyme composed of a catalytic core of 3 subunits and several supernumerary subunits. The complex exists as a monomer or a dimer and forms supercomplexes (SCs) in the inner mitochondrial membrane with ubiquinol-cytochrome c oxidoreductase (cytochrome b-c1 complex, complex III, CIII).</text>
</comment>
<keyword evidence="9 18" id="KW-0999">Mitochondrion inner membrane</keyword>
<feature type="domain" description="Cytochrome oxidase subunit II transmembrane region profile" evidence="21">
    <location>
        <begin position="1"/>
        <end position="91"/>
    </location>
</feature>
<dbReference type="PROSITE" id="PS50999">
    <property type="entry name" value="COX2_TM"/>
    <property type="match status" value="1"/>
</dbReference>
<dbReference type="PANTHER" id="PTHR22888:SF9">
    <property type="entry name" value="CYTOCHROME C OXIDASE SUBUNIT 2"/>
    <property type="match status" value="1"/>
</dbReference>
<evidence type="ECO:0000256" key="14">
    <source>
        <dbReference type="ARBA" id="ARBA00023008"/>
    </source>
</evidence>
<accession>A0A346SAF6</accession>
<evidence type="ECO:0000256" key="10">
    <source>
        <dbReference type="ARBA" id="ARBA00022842"/>
    </source>
</evidence>
<evidence type="ECO:0000256" key="17">
    <source>
        <dbReference type="ARBA" id="ARBA00049512"/>
    </source>
</evidence>
<evidence type="ECO:0000256" key="16">
    <source>
        <dbReference type="ARBA" id="ARBA00023136"/>
    </source>
</evidence>
<dbReference type="SUPFAM" id="SSF49503">
    <property type="entry name" value="Cupredoxins"/>
    <property type="match status" value="1"/>
</dbReference>
<gene>
    <name evidence="22" type="primary">Cox2</name>
</gene>
<dbReference type="GO" id="GO:0005743">
    <property type="term" value="C:mitochondrial inner membrane"/>
    <property type="evidence" value="ECO:0007669"/>
    <property type="project" value="UniProtKB-SubCell"/>
</dbReference>
<organism evidence="22">
    <name type="scientific">Pseudocrangonyx daejeonensis</name>
    <dbReference type="NCBI Taxonomy" id="2038767"/>
    <lineage>
        <taxon>Eukaryota</taxon>
        <taxon>Metazoa</taxon>
        <taxon>Ecdysozoa</taxon>
        <taxon>Arthropoda</taxon>
        <taxon>Crustacea</taxon>
        <taxon>Multicrustacea</taxon>
        <taxon>Malacostraca</taxon>
        <taxon>Eumalacostraca</taxon>
        <taxon>Peracarida</taxon>
        <taxon>Amphipoda</taxon>
        <taxon>Senticaudata</taxon>
        <taxon>Gammarida</taxon>
        <taxon>Crangonyctidira</taxon>
        <taxon>Crangonyctoidea</taxon>
        <taxon>Pseudocrangonyctidae</taxon>
        <taxon>Pseudocrangonyx</taxon>
    </lineage>
</organism>
<geneLocation type="mitochondrion" evidence="22"/>
<dbReference type="FunFam" id="2.60.40.420:FF:000001">
    <property type="entry name" value="Cytochrome c oxidase subunit 2"/>
    <property type="match status" value="1"/>
</dbReference>
<dbReference type="InterPro" id="IPR045187">
    <property type="entry name" value="CcO_II"/>
</dbReference>
<keyword evidence="6 18" id="KW-0679">Respiratory chain</keyword>
<dbReference type="InterPro" id="IPR002429">
    <property type="entry name" value="CcO_II-like_C"/>
</dbReference>
<dbReference type="PROSITE" id="PS50857">
    <property type="entry name" value="COX2_CUA"/>
    <property type="match status" value="1"/>
</dbReference>
<dbReference type="InterPro" id="IPR008972">
    <property type="entry name" value="Cupredoxin"/>
</dbReference>
<dbReference type="Pfam" id="PF02790">
    <property type="entry name" value="COX2_TM"/>
    <property type="match status" value="1"/>
</dbReference>
<comment type="subcellular location">
    <subcellularLocation>
        <location evidence="1 18">Mitochondrion inner membrane</location>
        <topology evidence="1 18">Multi-pass membrane protein</topology>
    </subcellularLocation>
</comment>
<feature type="domain" description="Cytochrome oxidase subunit II copper A binding" evidence="20">
    <location>
        <begin position="92"/>
        <end position="225"/>
    </location>
</feature>
<dbReference type="InterPro" id="IPR011759">
    <property type="entry name" value="Cyt_c_oxidase_su2_TM_dom"/>
</dbReference>
<keyword evidence="5 18" id="KW-0813">Transport</keyword>
<dbReference type="PANTHER" id="PTHR22888">
    <property type="entry name" value="CYTOCHROME C OXIDASE, SUBUNIT II"/>
    <property type="match status" value="1"/>
</dbReference>
<comment type="catalytic activity">
    <reaction evidence="17">
        <text>4 Fe(II)-[cytochrome c] + O2 + 8 H(+)(in) = 4 Fe(III)-[cytochrome c] + 2 H2O + 4 H(+)(out)</text>
        <dbReference type="Rhea" id="RHEA:11436"/>
        <dbReference type="Rhea" id="RHEA-COMP:10350"/>
        <dbReference type="Rhea" id="RHEA-COMP:14399"/>
        <dbReference type="ChEBI" id="CHEBI:15377"/>
        <dbReference type="ChEBI" id="CHEBI:15378"/>
        <dbReference type="ChEBI" id="CHEBI:15379"/>
        <dbReference type="ChEBI" id="CHEBI:29033"/>
        <dbReference type="ChEBI" id="CHEBI:29034"/>
        <dbReference type="EC" id="7.1.1.9"/>
    </reaction>
    <physiologicalReaction direction="left-to-right" evidence="17">
        <dbReference type="Rhea" id="RHEA:11437"/>
    </physiologicalReaction>
</comment>
<dbReference type="RefSeq" id="YP_009525975.1">
    <property type="nucleotide sequence ID" value="NC_039646.1"/>
</dbReference>
<evidence type="ECO:0000259" key="20">
    <source>
        <dbReference type="PROSITE" id="PS50857"/>
    </source>
</evidence>
<evidence type="ECO:0000256" key="1">
    <source>
        <dbReference type="ARBA" id="ARBA00004448"/>
    </source>
</evidence>
<evidence type="ECO:0000256" key="18">
    <source>
        <dbReference type="RuleBase" id="RU000457"/>
    </source>
</evidence>
<evidence type="ECO:0000256" key="12">
    <source>
        <dbReference type="ARBA" id="ARBA00022982"/>
    </source>
</evidence>
<comment type="similarity">
    <text evidence="2 18">Belongs to the cytochrome c oxidase subunit 2 family.</text>
</comment>
<evidence type="ECO:0000256" key="9">
    <source>
        <dbReference type="ARBA" id="ARBA00022792"/>
    </source>
</evidence>
<dbReference type="NCBIfam" id="TIGR02866">
    <property type="entry name" value="CoxB"/>
    <property type="match status" value="1"/>
</dbReference>
<feature type="transmembrane region" description="Helical" evidence="19">
    <location>
        <begin position="63"/>
        <end position="87"/>
    </location>
</feature>
<keyword evidence="7 18" id="KW-0812">Transmembrane</keyword>
<comment type="function">
    <text evidence="18">Component of the cytochrome c oxidase, the last enzyme in the mitochondrial electron transport chain which drives oxidative phosphorylation. The respiratory chain contains 3 multisubunit complexes succinate dehydrogenase (complex II, CII), ubiquinol-cytochrome c oxidoreductase (cytochrome b-c1 complex, complex III, CIII) and cytochrome c oxidase (complex IV, CIV), that cooperate to transfer electrons derived from NADH and succinate to molecular oxygen, creating an electrochemical gradient over the inner membrane that drives transmembrane transport and the ATP synthase. Cytochrome c oxidase is the component of the respiratory chain that catalyzes the reduction of oxygen to water. Electrons originating from reduced cytochrome c in the intermembrane space (IMS) are transferred via the dinuclear copper A center (CU(A)) of subunit 2 and heme A of subunit 1 to the active site in subunit 1, a binuclear center (BNC) formed by heme A3 and copper B (CU(B)). The BNC reduces molecular oxygen to 2 water molecules using 4 electrons from cytochrome c in the IMS and 4 protons from the mitochondrial matrix.</text>
</comment>
<dbReference type="Gene3D" id="2.60.40.420">
    <property type="entry name" value="Cupredoxins - blue copper proteins"/>
    <property type="match status" value="1"/>
</dbReference>
<dbReference type="InterPro" id="IPR036257">
    <property type="entry name" value="Cyt_c_oxidase_su2_TM_sf"/>
</dbReference>
<comment type="cofactor">
    <cofactor evidence="18">
        <name>Cu cation</name>
        <dbReference type="ChEBI" id="CHEBI:23378"/>
    </cofactor>
    <text evidence="18">Binds a copper A center.</text>
</comment>
<dbReference type="GeneID" id="38290263"/>
<evidence type="ECO:0000313" key="22">
    <source>
        <dbReference type="EMBL" id="AXT17544.1"/>
    </source>
</evidence>
<evidence type="ECO:0000256" key="7">
    <source>
        <dbReference type="ARBA" id="ARBA00022692"/>
    </source>
</evidence>
<keyword evidence="15 18" id="KW-0496">Mitochondrion</keyword>
<dbReference type="Pfam" id="PF00116">
    <property type="entry name" value="COX2"/>
    <property type="match status" value="1"/>
</dbReference>
<keyword evidence="14 18" id="KW-0186">Copper</keyword>
<evidence type="ECO:0000256" key="15">
    <source>
        <dbReference type="ARBA" id="ARBA00023128"/>
    </source>
</evidence>
<dbReference type="InterPro" id="IPR034210">
    <property type="entry name" value="CcO_II_C"/>
</dbReference>
<feature type="transmembrane region" description="Helical" evidence="19">
    <location>
        <begin position="26"/>
        <end position="51"/>
    </location>
</feature>
<dbReference type="InterPro" id="IPR014222">
    <property type="entry name" value="Cyt_c_oxidase_su2"/>
</dbReference>
<dbReference type="AlphaFoldDB" id="A0A346SAF6"/>
<dbReference type="GO" id="GO:0005507">
    <property type="term" value="F:copper ion binding"/>
    <property type="evidence" value="ECO:0007669"/>
    <property type="project" value="InterPro"/>
</dbReference>
<evidence type="ECO:0000256" key="8">
    <source>
        <dbReference type="ARBA" id="ARBA00022723"/>
    </source>
</evidence>
<name>A0A346SAF6_9CRUS</name>
<keyword evidence="13 19" id="KW-1133">Transmembrane helix</keyword>
<keyword evidence="16 18" id="KW-0472">Membrane</keyword>
<dbReference type="InterPro" id="IPR001505">
    <property type="entry name" value="Copper_CuA"/>
</dbReference>
<keyword evidence="10" id="KW-0460">Magnesium</keyword>
<evidence type="ECO:0000256" key="4">
    <source>
        <dbReference type="ARBA" id="ARBA00015946"/>
    </source>
</evidence>
<evidence type="ECO:0000256" key="6">
    <source>
        <dbReference type="ARBA" id="ARBA00022660"/>
    </source>
</evidence>
<proteinExistence type="inferred from homology"/>
<dbReference type="PRINTS" id="PR01166">
    <property type="entry name" value="CYCOXIDASEII"/>
</dbReference>
<dbReference type="SUPFAM" id="SSF81464">
    <property type="entry name" value="Cytochrome c oxidase subunit II-like, transmembrane region"/>
    <property type="match status" value="1"/>
</dbReference>
<evidence type="ECO:0000256" key="5">
    <source>
        <dbReference type="ARBA" id="ARBA00022448"/>
    </source>
</evidence>
<evidence type="ECO:0000259" key="21">
    <source>
        <dbReference type="PROSITE" id="PS50999"/>
    </source>
</evidence>
<keyword evidence="8 18" id="KW-0479">Metal-binding</keyword>
<evidence type="ECO:0000256" key="11">
    <source>
        <dbReference type="ARBA" id="ARBA00022967"/>
    </source>
</evidence>
<evidence type="ECO:0000256" key="19">
    <source>
        <dbReference type="SAM" id="Phobius"/>
    </source>
</evidence>
<dbReference type="GO" id="GO:0016491">
    <property type="term" value="F:oxidoreductase activity"/>
    <property type="evidence" value="ECO:0007669"/>
    <property type="project" value="InterPro"/>
</dbReference>
<evidence type="ECO:0000256" key="13">
    <source>
        <dbReference type="ARBA" id="ARBA00022989"/>
    </source>
</evidence>
<evidence type="ECO:0000256" key="2">
    <source>
        <dbReference type="ARBA" id="ARBA00007866"/>
    </source>
</evidence>
<dbReference type="GO" id="GO:0042773">
    <property type="term" value="P:ATP synthesis coupled electron transport"/>
    <property type="evidence" value="ECO:0007669"/>
    <property type="project" value="TreeGrafter"/>
</dbReference>
<dbReference type="PROSITE" id="PS00078">
    <property type="entry name" value="COX2"/>
    <property type="match status" value="1"/>
</dbReference>
<dbReference type="EMBL" id="MH229998">
    <property type="protein sequence ID" value="AXT17544.1"/>
    <property type="molecule type" value="Genomic_DNA"/>
</dbReference>
<dbReference type="Gene3D" id="1.10.287.90">
    <property type="match status" value="1"/>
</dbReference>
<keyword evidence="12 18" id="KW-0249">Electron transport</keyword>
<keyword evidence="11" id="KW-1278">Translocase</keyword>
<protein>
    <recommendedName>
        <fullName evidence="4 18">Cytochrome c oxidase subunit 2</fullName>
    </recommendedName>
</protein>
<reference evidence="22" key="1">
    <citation type="journal article" date="2018" name="Mitochondrial DNA Part B Resour">
        <title>The complete mitochondrial genome of Pseudocrangonyx daejeonensis (Crustacea: Amphipoda: Pseudocrangonyctidae).</title>
        <authorList>
            <person name="Lee C.-W."/>
            <person name="Nakano T."/>
            <person name="Tomikawa K."/>
            <person name="Min G.-S."/>
        </authorList>
    </citation>
    <scope>NUCLEOTIDE SEQUENCE</scope>
</reference>
<sequence>MPTWSMLSFQDSASPIMEHLTMFHDFTMAIMTLILTLVGLNLTTLCLFNLTDRYLLQDQIIEITWTMAPVFILLWITLPSLQVLYLLDDPFTPDMTVKAIGNQWFWSYEYSDFPNIEFESYMSPLSQDTLFFSRLLETDNSLVLPTNTKIRLIATSNDVIHAWALPSLGVKADAVPGRLNSLSFLINRVGSFYGQCSEICGSNHSFMPIKIEAVPMNIFLTWASSWPIKS</sequence>
<dbReference type="GO" id="GO:0004129">
    <property type="term" value="F:cytochrome-c oxidase activity"/>
    <property type="evidence" value="ECO:0007669"/>
    <property type="project" value="UniProtKB-EC"/>
</dbReference>
<dbReference type="CDD" id="cd13912">
    <property type="entry name" value="CcO_II_C"/>
    <property type="match status" value="1"/>
</dbReference>